<protein>
    <submittedName>
        <fullName evidence="1">Uncharacterized protein</fullName>
    </submittedName>
</protein>
<gene>
    <name evidence="1" type="ORF">DPEC_G00173500</name>
</gene>
<proteinExistence type="predicted"/>
<sequence>MSCLHQKALSPWPRLRADVLTQSRLWALSLYIATAMHRLTRTPEQGCTHINLKTEQHVHTKPSAHVAATPKICRNRPPPPPSSVCTLNLSHTPVYSSPLSPVQLRPTPHPSSPSLSHTSQSRP</sequence>
<keyword evidence="2" id="KW-1185">Reference proteome</keyword>
<name>A0ACC2GDT8_DALPE</name>
<evidence type="ECO:0000313" key="1">
    <source>
        <dbReference type="EMBL" id="KAJ8001831.1"/>
    </source>
</evidence>
<dbReference type="Proteomes" id="UP001157502">
    <property type="component" value="Chromosome 14"/>
</dbReference>
<dbReference type="EMBL" id="CM055741">
    <property type="protein sequence ID" value="KAJ8001831.1"/>
    <property type="molecule type" value="Genomic_DNA"/>
</dbReference>
<reference evidence="1" key="1">
    <citation type="submission" date="2021-05" db="EMBL/GenBank/DDBJ databases">
        <authorList>
            <person name="Pan Q."/>
            <person name="Jouanno E."/>
            <person name="Zahm M."/>
            <person name="Klopp C."/>
            <person name="Cabau C."/>
            <person name="Louis A."/>
            <person name="Berthelot C."/>
            <person name="Parey E."/>
            <person name="Roest Crollius H."/>
            <person name="Montfort J."/>
            <person name="Robinson-Rechavi M."/>
            <person name="Bouchez O."/>
            <person name="Lampietro C."/>
            <person name="Lopez Roques C."/>
            <person name="Donnadieu C."/>
            <person name="Postlethwait J."/>
            <person name="Bobe J."/>
            <person name="Dillon D."/>
            <person name="Chandos A."/>
            <person name="von Hippel F."/>
            <person name="Guiguen Y."/>
        </authorList>
    </citation>
    <scope>NUCLEOTIDE SEQUENCE</scope>
    <source>
        <strain evidence="1">YG-Jan2019</strain>
    </source>
</reference>
<organism evidence="1 2">
    <name type="scientific">Dallia pectoralis</name>
    <name type="common">Alaska blackfish</name>
    <dbReference type="NCBI Taxonomy" id="75939"/>
    <lineage>
        <taxon>Eukaryota</taxon>
        <taxon>Metazoa</taxon>
        <taxon>Chordata</taxon>
        <taxon>Craniata</taxon>
        <taxon>Vertebrata</taxon>
        <taxon>Euteleostomi</taxon>
        <taxon>Actinopterygii</taxon>
        <taxon>Neopterygii</taxon>
        <taxon>Teleostei</taxon>
        <taxon>Protacanthopterygii</taxon>
        <taxon>Esociformes</taxon>
        <taxon>Umbridae</taxon>
        <taxon>Dallia</taxon>
    </lineage>
</organism>
<comment type="caution">
    <text evidence="1">The sequence shown here is derived from an EMBL/GenBank/DDBJ whole genome shotgun (WGS) entry which is preliminary data.</text>
</comment>
<accession>A0ACC2GDT8</accession>
<evidence type="ECO:0000313" key="2">
    <source>
        <dbReference type="Proteomes" id="UP001157502"/>
    </source>
</evidence>